<proteinExistence type="predicted"/>
<feature type="compositionally biased region" description="Basic and acidic residues" evidence="2">
    <location>
        <begin position="1081"/>
        <end position="1100"/>
    </location>
</feature>
<feature type="coiled-coil region" evidence="1">
    <location>
        <begin position="1349"/>
        <end position="1553"/>
    </location>
</feature>
<dbReference type="EMBL" id="CAJFCV020000001">
    <property type="protein sequence ID" value="CAG9081468.1"/>
    <property type="molecule type" value="Genomic_DNA"/>
</dbReference>
<feature type="compositionally biased region" description="Low complexity" evidence="2">
    <location>
        <begin position="1110"/>
        <end position="1121"/>
    </location>
</feature>
<feature type="coiled-coil region" evidence="1">
    <location>
        <begin position="630"/>
        <end position="657"/>
    </location>
</feature>
<sequence length="1705" mass="199305">MNLDKLEVALQRDPSQVTVDELNEWYEQFLAHEITGDEPSEDLNLIYRGLKWVMQYEHTNAEELRELAEQQAIENAEKEENWELERENLMEQISELRENITSKAGVDMTSEAFRAEIDSLRAENSHLKQINRERDIELADQREKMEEYLGRIGVLENERRNLTNAQIQLEDANKELTRRISRMTEDIPIGDRSESRMLRQRHEQAIELSNQLRSVIAQNEELEKRAESLSQNLEEATVLIKEANSKNETLREQLDKANNTLDKVAEENVNMKRILDGKDEQLFASKKSTEMTEKQWEDLVRQKDIQLHRLRENIKKYETEITDLRTKIQSDYTLEREQELEKLRVELVEATNLARQLFGERSQDQDGTKVDATSQIRNRMVHINKELTECREQLKKEESERKSLEKQLENKDTALAKAHGDLARLRQQLFGSTDEFVRDLERQLEFRDRQIAQLTVKCSLLQLELEKEEEQDAQRSEKPLSPTSPHDHSRSKPPKPPKQRKSRPKSASREGPKTAAERPKSPADLERRTDKEPEDIGHEDLPDSPASSSSSRSFDWDEEKNRLVKELKEKRTKEALEFIERISEEVNTTVPFDAIAPLYNELRKAHEKLKDKDSINDQLQESIKSTRMTILTLKTDLSKAKKELEDFKEQILGSEWQNPNDSEFRKEFEALRVANIELQNLADSVRINGSDLERRFEESARRLIHLGIENSRLERQLKNEKKLREVISTQYQSAQLRLTGMSSENSKNLRSLVKENEQNVLEIARLHNIVFHSVPMKTYDGLLKKYKNLLHNYTVTMLGKSEAEADAGYESEIDDRNFDISLAPALTADTSPEELISENKTLRETTEILEKQLQYWQRKNDEKREEIDHLQSFVDELKKETDLKSLLANMQDRFLLALREKNDGIEEQMANERDLRKLAKELNSTKKLWKLDRQRLVEVVLALQFNIEKLRARTAKSLTVTQLHALAELFREMKDKLTYLDTRNHELEVKEIETEASRTSYEAKRESIEELLEYNMDLERAQVRMANVLTQFNLLKAEQSRGEAKIKQLEEVVRQKDEELSDLKAELNEVEMMKIDLRPLQELPKHLETKSPESTNRSEKPSNPVDDLSSRSSSSSTTSSSENAGKVLRNLPKPVIVDNSKQYEVEIERLKEAARVSIESLQTQLSQKDKTIEEYKELLEKLSIEANQHHESPQAVFEEEHQQFLTRLSSYDSNEDANRELIALKWEKRELEEINRNLAERLRESQEAMGKRRESRERLESGKESQEVGVQANVKRRSRSSVPSKSASESGSEPSTSDSGTVDDFDARPRRSRSHSSHSSTPSKHSEESKDSKATGGTYTKPVENESQIFRHRNELRRLRMRLINLEATNRELRNELESMKERYRFHGQRNPDPNAEVNIYRRDNDRLKREVANLQKTNEEQKTKIVEMEKKEKRQMSSIDTVKLWEDKKRIEVERQTLEQRCAKLQTKIKELQNGQERRDKLIEKIKNSSGANVGANQRLQKELEETRRRLAEMETAEEQMKKQITVLQNTVKATTERLESVARERQSLVQKMHRQTSTAKPEQTSISVQTSTIPTRSQPSSPIKSPMKPNLPSKAIKIIANSHKSTNTAEYSNEDERKWVEEARELRLENMKVTEELEILRKDYTVLEMEFTTFKNLKRRSIHDNAAIKLLEDKLKGKEREIQHMRQKISELEDQVQWFRLRH</sequence>
<gene>
    <name evidence="3" type="ORF">BXYJ_LOCUS667</name>
</gene>
<keyword evidence="1" id="KW-0175">Coiled coil</keyword>
<feature type="region of interest" description="Disordered" evidence="2">
    <location>
        <begin position="1555"/>
        <end position="1592"/>
    </location>
</feature>
<feature type="region of interest" description="Disordered" evidence="2">
    <location>
        <begin position="1244"/>
        <end position="1347"/>
    </location>
</feature>
<feature type="compositionally biased region" description="Basic and acidic residues" evidence="2">
    <location>
        <begin position="507"/>
        <end position="541"/>
    </location>
</feature>
<accession>A0A7I8XH25</accession>
<evidence type="ECO:0000313" key="3">
    <source>
        <dbReference type="EMBL" id="CAD5208431.1"/>
    </source>
</evidence>
<dbReference type="OrthoDB" id="5864070at2759"/>
<dbReference type="PANTHER" id="PTHR23159:SF31">
    <property type="entry name" value="CENTROSOME-ASSOCIATED PROTEIN CEP250 ISOFORM X1"/>
    <property type="match status" value="1"/>
</dbReference>
<feature type="compositionally biased region" description="Basic and acidic residues" evidence="2">
    <location>
        <begin position="1324"/>
        <end position="1333"/>
    </location>
</feature>
<feature type="coiled-coil region" evidence="1">
    <location>
        <begin position="846"/>
        <end position="925"/>
    </location>
</feature>
<name>A0A7I8XH25_BURXY</name>
<dbReference type="PANTHER" id="PTHR23159">
    <property type="entry name" value="CENTROSOMAL PROTEIN 2"/>
    <property type="match status" value="1"/>
</dbReference>
<feature type="compositionally biased region" description="Low complexity" evidence="2">
    <location>
        <begin position="1280"/>
        <end position="1300"/>
    </location>
</feature>
<feature type="compositionally biased region" description="Low complexity" evidence="2">
    <location>
        <begin position="544"/>
        <end position="553"/>
    </location>
</feature>
<evidence type="ECO:0000256" key="2">
    <source>
        <dbReference type="SAM" id="MobiDB-lite"/>
    </source>
</evidence>
<keyword evidence="4" id="KW-1185">Reference proteome</keyword>
<evidence type="ECO:0000313" key="4">
    <source>
        <dbReference type="Proteomes" id="UP000659654"/>
    </source>
</evidence>
<feature type="coiled-coil region" evidence="1">
    <location>
        <begin position="61"/>
        <end position="99"/>
    </location>
</feature>
<dbReference type="SMR" id="A0A7I8XH25"/>
<feature type="region of interest" description="Disordered" evidence="2">
    <location>
        <begin position="1081"/>
        <end position="1127"/>
    </location>
</feature>
<dbReference type="Proteomes" id="UP000659654">
    <property type="component" value="Unassembled WGS sequence"/>
</dbReference>
<feature type="coiled-coil region" evidence="1">
    <location>
        <begin position="1001"/>
        <end position="1073"/>
    </location>
</feature>
<feature type="compositionally biased region" description="Basic residues" evidence="2">
    <location>
        <begin position="491"/>
        <end position="506"/>
    </location>
</feature>
<evidence type="ECO:0000256" key="1">
    <source>
        <dbReference type="SAM" id="Coils"/>
    </source>
</evidence>
<feature type="compositionally biased region" description="Basic and acidic residues" evidence="2">
    <location>
        <begin position="1244"/>
        <end position="1266"/>
    </location>
</feature>
<reference evidence="3" key="1">
    <citation type="submission" date="2020-09" db="EMBL/GenBank/DDBJ databases">
        <authorList>
            <person name="Kikuchi T."/>
        </authorList>
    </citation>
    <scope>NUCLEOTIDE SEQUENCE</scope>
    <source>
        <strain evidence="3">Ka4C1</strain>
    </source>
</reference>
<feature type="region of interest" description="Disordered" evidence="2">
    <location>
        <begin position="468"/>
        <end position="559"/>
    </location>
</feature>
<feature type="compositionally biased region" description="Polar residues" evidence="2">
    <location>
        <begin position="1557"/>
        <end position="1585"/>
    </location>
</feature>
<protein>
    <submittedName>
        <fullName evidence="3">(pine wood nematode) hypothetical protein</fullName>
    </submittedName>
</protein>
<dbReference type="EMBL" id="CAJFDI010000001">
    <property type="protein sequence ID" value="CAD5208431.1"/>
    <property type="molecule type" value="Genomic_DNA"/>
</dbReference>
<feature type="coiled-coil region" evidence="1">
    <location>
        <begin position="138"/>
        <end position="274"/>
    </location>
</feature>
<organism evidence="3 4">
    <name type="scientific">Bursaphelenchus xylophilus</name>
    <name type="common">Pinewood nematode worm</name>
    <name type="synonym">Aphelenchoides xylophilus</name>
    <dbReference type="NCBI Taxonomy" id="6326"/>
    <lineage>
        <taxon>Eukaryota</taxon>
        <taxon>Metazoa</taxon>
        <taxon>Ecdysozoa</taxon>
        <taxon>Nematoda</taxon>
        <taxon>Chromadorea</taxon>
        <taxon>Rhabditida</taxon>
        <taxon>Tylenchina</taxon>
        <taxon>Tylenchomorpha</taxon>
        <taxon>Aphelenchoidea</taxon>
        <taxon>Aphelenchoididae</taxon>
        <taxon>Bursaphelenchus</taxon>
    </lineage>
</organism>
<comment type="caution">
    <text evidence="3">The sequence shown here is derived from an EMBL/GenBank/DDBJ whole genome shotgun (WGS) entry which is preliminary data.</text>
</comment>
<feature type="coiled-coil region" evidence="1">
    <location>
        <begin position="1625"/>
        <end position="1704"/>
    </location>
</feature>
<dbReference type="Proteomes" id="UP000582659">
    <property type="component" value="Unassembled WGS sequence"/>
</dbReference>